<dbReference type="AlphaFoldDB" id="A0A660C3T4"/>
<organism evidence="2 3">
    <name type="scientific">Prauserella rugosa</name>
    <dbReference type="NCBI Taxonomy" id="43354"/>
    <lineage>
        <taxon>Bacteria</taxon>
        <taxon>Bacillati</taxon>
        <taxon>Actinomycetota</taxon>
        <taxon>Actinomycetes</taxon>
        <taxon>Pseudonocardiales</taxon>
        <taxon>Pseudonocardiaceae</taxon>
        <taxon>Prauserella</taxon>
    </lineage>
</organism>
<accession>A0A660C3T4</accession>
<evidence type="ECO:0000256" key="1">
    <source>
        <dbReference type="SAM" id="MobiDB-lite"/>
    </source>
</evidence>
<reference evidence="2 3" key="1">
    <citation type="submission" date="2019-07" db="EMBL/GenBank/DDBJ databases">
        <title>R&amp;d 2014.</title>
        <authorList>
            <person name="Klenk H.-P."/>
        </authorList>
    </citation>
    <scope>NUCLEOTIDE SEQUENCE [LARGE SCALE GENOMIC DNA]</scope>
    <source>
        <strain evidence="2 3">DSM 43194</strain>
    </source>
</reference>
<evidence type="ECO:0000313" key="2">
    <source>
        <dbReference type="EMBL" id="TWH18198.1"/>
    </source>
</evidence>
<dbReference type="RefSeq" id="WP_030534317.1">
    <property type="nucleotide sequence ID" value="NZ_JOIJ01000029.1"/>
</dbReference>
<feature type="region of interest" description="Disordered" evidence="1">
    <location>
        <begin position="1"/>
        <end position="26"/>
    </location>
</feature>
<gene>
    <name evidence="2" type="ORF">JD82_00012</name>
</gene>
<sequence length="138" mass="14986">MSDDAQQGEQQLTPVRRSAASLSGRELKDLADSGGFTVDENTGDQMINALEEMLDALERRWAEIEKLGTAPPLSTSSTGKWVAQHTLHTASDERGMLTQLRAAREELPQYIEAIRAAKRAYAGTESGVRTDLDGLSPA</sequence>
<dbReference type="EMBL" id="VLJV01000001">
    <property type="protein sequence ID" value="TWH18198.1"/>
    <property type="molecule type" value="Genomic_DNA"/>
</dbReference>
<dbReference type="Proteomes" id="UP000317303">
    <property type="component" value="Unassembled WGS sequence"/>
</dbReference>
<feature type="compositionally biased region" description="Polar residues" evidence="1">
    <location>
        <begin position="1"/>
        <end position="13"/>
    </location>
</feature>
<proteinExistence type="predicted"/>
<protein>
    <recommendedName>
        <fullName evidence="4">PE family protein</fullName>
    </recommendedName>
</protein>
<keyword evidence="3" id="KW-1185">Reference proteome</keyword>
<evidence type="ECO:0000313" key="3">
    <source>
        <dbReference type="Proteomes" id="UP000317303"/>
    </source>
</evidence>
<dbReference type="OrthoDB" id="3699236at2"/>
<evidence type="ECO:0008006" key="4">
    <source>
        <dbReference type="Google" id="ProtNLM"/>
    </source>
</evidence>
<name>A0A660C3T4_9PSEU</name>
<comment type="caution">
    <text evidence="2">The sequence shown here is derived from an EMBL/GenBank/DDBJ whole genome shotgun (WGS) entry which is preliminary data.</text>
</comment>